<dbReference type="AlphaFoldDB" id="A0A0R1K6S3"/>
<reference evidence="1 2" key="1">
    <citation type="journal article" date="2015" name="Genome Announc.">
        <title>Expanding the biotechnology potential of lactobacilli through comparative genomics of 213 strains and associated genera.</title>
        <authorList>
            <person name="Sun Z."/>
            <person name="Harris H.M."/>
            <person name="McCann A."/>
            <person name="Guo C."/>
            <person name="Argimon S."/>
            <person name="Zhang W."/>
            <person name="Yang X."/>
            <person name="Jeffery I.B."/>
            <person name="Cooney J.C."/>
            <person name="Kagawa T.F."/>
            <person name="Liu W."/>
            <person name="Song Y."/>
            <person name="Salvetti E."/>
            <person name="Wrobel A."/>
            <person name="Rasinkangas P."/>
            <person name="Parkhill J."/>
            <person name="Rea M.C."/>
            <person name="O'Sullivan O."/>
            <person name="Ritari J."/>
            <person name="Douillard F.P."/>
            <person name="Paul Ross R."/>
            <person name="Yang R."/>
            <person name="Briner A.E."/>
            <person name="Felis G.E."/>
            <person name="de Vos W.M."/>
            <person name="Barrangou R."/>
            <person name="Klaenhammer T.R."/>
            <person name="Caufield P.W."/>
            <person name="Cui Y."/>
            <person name="Zhang H."/>
            <person name="O'Toole P.W."/>
        </authorList>
    </citation>
    <scope>NUCLEOTIDE SEQUENCE [LARGE SCALE GENOMIC DNA]</scope>
    <source>
        <strain evidence="1 2">DSM 19682</strain>
    </source>
</reference>
<comment type="caution">
    <text evidence="1">The sequence shown here is derived from an EMBL/GenBank/DDBJ whole genome shotgun (WGS) entry which is preliminary data.</text>
</comment>
<dbReference type="Proteomes" id="UP000051248">
    <property type="component" value="Unassembled WGS sequence"/>
</dbReference>
<gene>
    <name evidence="1" type="ORF">FD03_GL001516</name>
</gene>
<dbReference type="PATRIC" id="fig|1423775.4.peg.1546"/>
<evidence type="ECO:0000313" key="1">
    <source>
        <dbReference type="EMBL" id="KRK79152.1"/>
    </source>
</evidence>
<evidence type="ECO:0000313" key="2">
    <source>
        <dbReference type="Proteomes" id="UP000051248"/>
    </source>
</evidence>
<accession>A0A0R1K6S3</accession>
<evidence type="ECO:0008006" key="3">
    <source>
        <dbReference type="Google" id="ProtNLM"/>
    </source>
</evidence>
<keyword evidence="2" id="KW-1185">Reference proteome</keyword>
<organism evidence="1 2">
    <name type="scientific">Companilactobacillus nodensis DSM 19682 = JCM 14932 = NBRC 107160</name>
    <dbReference type="NCBI Taxonomy" id="1423775"/>
    <lineage>
        <taxon>Bacteria</taxon>
        <taxon>Bacillati</taxon>
        <taxon>Bacillota</taxon>
        <taxon>Bacilli</taxon>
        <taxon>Lactobacillales</taxon>
        <taxon>Lactobacillaceae</taxon>
        <taxon>Companilactobacillus</taxon>
    </lineage>
</organism>
<name>A0A0R1K6S3_9LACO</name>
<dbReference type="eggNOG" id="ENOG5032G34">
    <property type="taxonomic scope" value="Bacteria"/>
</dbReference>
<sequence>MNYSNVKAESVTSAGYYAEVSADPADLYSSTGSDLSETLPYKSTWKIGHIINESNNTQLYRVGSDEYLNSKQSFLYQKRPEVIGVSDASGQVPVYDHNFVESTEVALKSNTYWYSDTVIYTSSGMPFARVATDEYVPFYEVTSESFTQAF</sequence>
<protein>
    <recommendedName>
        <fullName evidence="3">Surface layer protein A domain-containing protein</fullName>
    </recommendedName>
</protein>
<proteinExistence type="predicted"/>
<dbReference type="EMBL" id="AZDZ01000019">
    <property type="protein sequence ID" value="KRK79152.1"/>
    <property type="molecule type" value="Genomic_DNA"/>
</dbReference>